<evidence type="ECO:0000256" key="2">
    <source>
        <dbReference type="SAM" id="SignalP"/>
    </source>
</evidence>
<dbReference type="Gene3D" id="1.25.40.10">
    <property type="entry name" value="Tetratricopeptide repeat domain"/>
    <property type="match status" value="1"/>
</dbReference>
<evidence type="ECO:0000256" key="1">
    <source>
        <dbReference type="PROSITE-ProRule" id="PRU00339"/>
    </source>
</evidence>
<evidence type="ECO:0000313" key="4">
    <source>
        <dbReference type="Proteomes" id="UP000671852"/>
    </source>
</evidence>
<feature type="repeat" description="TPR" evidence="1">
    <location>
        <begin position="60"/>
        <end position="93"/>
    </location>
</feature>
<dbReference type="InterPro" id="IPR019734">
    <property type="entry name" value="TPR_rpt"/>
</dbReference>
<feature type="chain" id="PRO_5037494179" evidence="2">
    <location>
        <begin position="19"/>
        <end position="435"/>
    </location>
</feature>
<dbReference type="PROSITE" id="PS50005">
    <property type="entry name" value="TPR"/>
    <property type="match status" value="1"/>
</dbReference>
<name>A0A975AYD0_9BACT</name>
<keyword evidence="4" id="KW-1185">Reference proteome</keyword>
<dbReference type="InterPro" id="IPR011990">
    <property type="entry name" value="TPR-like_helical_dom_sf"/>
</dbReference>
<dbReference type="Proteomes" id="UP000671852">
    <property type="component" value="Chromosome"/>
</dbReference>
<proteinExistence type="predicted"/>
<reference evidence="3" key="2">
    <citation type="submission" date="2021-04" db="EMBL/GenBank/DDBJ databases">
        <title>Isolation and characterization of a novel species of the genus Sulfurimonas.</title>
        <authorList>
            <person name="Fukui M."/>
        </authorList>
    </citation>
    <scope>NUCLEOTIDE SEQUENCE</scope>
    <source>
        <strain evidence="3">H1576</strain>
    </source>
</reference>
<dbReference type="EMBL" id="CP046072">
    <property type="protein sequence ID" value="QSZ40861.1"/>
    <property type="molecule type" value="Genomic_DNA"/>
</dbReference>
<evidence type="ECO:0000313" key="3">
    <source>
        <dbReference type="EMBL" id="QSZ40861.1"/>
    </source>
</evidence>
<accession>A0A975AYD0</accession>
<organism evidence="3 4">
    <name type="scientific">Sulfurimonas aquatica</name>
    <dbReference type="NCBI Taxonomy" id="2672570"/>
    <lineage>
        <taxon>Bacteria</taxon>
        <taxon>Pseudomonadati</taxon>
        <taxon>Campylobacterota</taxon>
        <taxon>Epsilonproteobacteria</taxon>
        <taxon>Campylobacterales</taxon>
        <taxon>Sulfurimonadaceae</taxon>
        <taxon>Sulfurimonas</taxon>
    </lineage>
</organism>
<dbReference type="RefSeq" id="WP_207562136.1">
    <property type="nucleotide sequence ID" value="NZ_CP046072.1"/>
</dbReference>
<keyword evidence="1" id="KW-0802">TPR repeat</keyword>
<dbReference type="AlphaFoldDB" id="A0A975AYD0"/>
<gene>
    <name evidence="3" type="ORF">GJV85_01590</name>
</gene>
<dbReference type="KEGG" id="saqt:GJV85_01590"/>
<feature type="signal peptide" evidence="2">
    <location>
        <begin position="1"/>
        <end position="18"/>
    </location>
</feature>
<sequence length="435" mass="50976">MKFIFGMFLLMYSFSSLSAETITAEKASQYEKAKTLFTDKKYEMAYDAFYKLFQENLQDPNINFYLGRTAYMLKKFDLSISAYERVLNIDENSIRVKLEIAKCYFELKRYEESKELFTQVLTNDLPTNVKQNINMYLSAIKAKTKQNFFSGSLVAGINYDTNIYNYANEQNDINTFNSTATIKDSLAHQEALALNHTYKISDAMNFKNSLILYSKSILEDHDRDIVLAQYTPALAVSYASDFIVDYALSFSRIWLGFKPFITYYGIHPRVKYIYSNTTSLETSLKYQKKDMDLVNTHLGTLDFTLQHIASDKLMLMLYSQLYSERKFSSKFTDIDYDMLYVALSGAYRYTVNINLDLKMVYSKREYKDSWVQDVNLLNTQEVRSDDEYQFMLNTTYSYSKHVLFNLNYIHTKHFSNIPLREFDKDSITTNVIVLF</sequence>
<reference evidence="3" key="1">
    <citation type="submission" date="2019-11" db="EMBL/GenBank/DDBJ databases">
        <authorList>
            <person name="Kojima H."/>
        </authorList>
    </citation>
    <scope>NUCLEOTIDE SEQUENCE</scope>
    <source>
        <strain evidence="3">H1576</strain>
    </source>
</reference>
<keyword evidence="2" id="KW-0732">Signal</keyword>
<dbReference type="SUPFAM" id="SSF48452">
    <property type="entry name" value="TPR-like"/>
    <property type="match status" value="1"/>
</dbReference>
<protein>
    <submittedName>
        <fullName evidence="3">Tetratricopeptide repeat protein</fullName>
    </submittedName>
</protein>
<dbReference type="SMART" id="SM00028">
    <property type="entry name" value="TPR"/>
    <property type="match status" value="2"/>
</dbReference>